<protein>
    <submittedName>
        <fullName evidence="2">Uncharacterized protein</fullName>
    </submittedName>
</protein>
<proteinExistence type="predicted"/>
<evidence type="ECO:0000313" key="3">
    <source>
        <dbReference type="Proteomes" id="UP000472263"/>
    </source>
</evidence>
<dbReference type="Ensembl" id="ENSMMDT00005034842.1">
    <property type="protein sequence ID" value="ENSMMDP00005034098.1"/>
    <property type="gene ID" value="ENSMMDG00005016042.1"/>
</dbReference>
<evidence type="ECO:0000313" key="2">
    <source>
        <dbReference type="Ensembl" id="ENSMMDP00005034098.1"/>
    </source>
</evidence>
<reference evidence="2" key="1">
    <citation type="submission" date="2019-06" db="EMBL/GenBank/DDBJ databases">
        <authorList>
            <consortium name="Wellcome Sanger Institute Data Sharing"/>
        </authorList>
    </citation>
    <scope>NUCLEOTIDE SEQUENCE [LARGE SCALE GENOMIC DNA]</scope>
</reference>
<organism evidence="2 3">
    <name type="scientific">Myripristis murdjan</name>
    <name type="common">pinecone soldierfish</name>
    <dbReference type="NCBI Taxonomy" id="586833"/>
    <lineage>
        <taxon>Eukaryota</taxon>
        <taxon>Metazoa</taxon>
        <taxon>Chordata</taxon>
        <taxon>Craniata</taxon>
        <taxon>Vertebrata</taxon>
        <taxon>Euteleostomi</taxon>
        <taxon>Actinopterygii</taxon>
        <taxon>Neopterygii</taxon>
        <taxon>Teleostei</taxon>
        <taxon>Neoteleostei</taxon>
        <taxon>Acanthomorphata</taxon>
        <taxon>Holocentriformes</taxon>
        <taxon>Holocentridae</taxon>
        <taxon>Myripristis</taxon>
    </lineage>
</organism>
<accession>A0A667Z642</accession>
<dbReference type="AlphaFoldDB" id="A0A667Z642"/>
<evidence type="ECO:0000256" key="1">
    <source>
        <dbReference type="SAM" id="MobiDB-lite"/>
    </source>
</evidence>
<sequence length="64" mass="7090">HGPMASSSGVSTSAASQTLKNQKRAGWLSEVRLYYRSTHNIFSHIMTHATGVCASPHYFLSFLY</sequence>
<feature type="region of interest" description="Disordered" evidence="1">
    <location>
        <begin position="1"/>
        <end position="22"/>
    </location>
</feature>
<reference evidence="2" key="2">
    <citation type="submission" date="2025-08" db="UniProtKB">
        <authorList>
            <consortium name="Ensembl"/>
        </authorList>
    </citation>
    <scope>IDENTIFICATION</scope>
</reference>
<feature type="compositionally biased region" description="Low complexity" evidence="1">
    <location>
        <begin position="1"/>
        <end position="16"/>
    </location>
</feature>
<dbReference type="InParanoid" id="A0A667Z642"/>
<name>A0A667Z642_9TELE</name>
<dbReference type="Proteomes" id="UP000472263">
    <property type="component" value="Chromosome 18"/>
</dbReference>
<reference evidence="2" key="3">
    <citation type="submission" date="2025-09" db="UniProtKB">
        <authorList>
            <consortium name="Ensembl"/>
        </authorList>
    </citation>
    <scope>IDENTIFICATION</scope>
</reference>
<keyword evidence="3" id="KW-1185">Reference proteome</keyword>